<reference evidence="2" key="1">
    <citation type="journal article" date="2019" name="Int. J. Syst. Evol. Microbiol.">
        <title>The Global Catalogue of Microorganisms (GCM) 10K type strain sequencing project: providing services to taxonomists for standard genome sequencing and annotation.</title>
        <authorList>
            <consortium name="The Broad Institute Genomics Platform"/>
            <consortium name="The Broad Institute Genome Sequencing Center for Infectious Disease"/>
            <person name="Wu L."/>
            <person name="Ma J."/>
        </authorList>
    </citation>
    <scope>NUCLEOTIDE SEQUENCE [LARGE SCALE GENOMIC DNA]</scope>
    <source>
        <strain evidence="2">JCM 16013</strain>
    </source>
</reference>
<dbReference type="Proteomes" id="UP001499854">
    <property type="component" value="Unassembled WGS sequence"/>
</dbReference>
<protein>
    <submittedName>
        <fullName evidence="1">Uncharacterized protein</fullName>
    </submittedName>
</protein>
<comment type="caution">
    <text evidence="1">The sequence shown here is derived from an EMBL/GenBank/DDBJ whole genome shotgun (WGS) entry which is preliminary data.</text>
</comment>
<keyword evidence="2" id="KW-1185">Reference proteome</keyword>
<evidence type="ECO:0000313" key="1">
    <source>
        <dbReference type="EMBL" id="GAA1976567.1"/>
    </source>
</evidence>
<dbReference type="EMBL" id="BAAAQM010000022">
    <property type="protein sequence ID" value="GAA1976567.1"/>
    <property type="molecule type" value="Genomic_DNA"/>
</dbReference>
<name>A0ABP5DB41_9ACTN</name>
<proteinExistence type="predicted"/>
<accession>A0ABP5DB41</accession>
<sequence>METLLLTRNALSAGVALVEGRVGLVVVPRGRMVLALTLVVREGRTAEYSVIADSRRLAGLDVAVPPAV</sequence>
<dbReference type="RefSeq" id="WP_344658682.1">
    <property type="nucleotide sequence ID" value="NZ_BAAAQM010000022.1"/>
</dbReference>
<gene>
    <name evidence="1" type="ORF">GCM10009838_41150</name>
</gene>
<evidence type="ECO:0000313" key="2">
    <source>
        <dbReference type="Proteomes" id="UP001499854"/>
    </source>
</evidence>
<organism evidence="1 2">
    <name type="scientific">Catenulispora subtropica</name>
    <dbReference type="NCBI Taxonomy" id="450798"/>
    <lineage>
        <taxon>Bacteria</taxon>
        <taxon>Bacillati</taxon>
        <taxon>Actinomycetota</taxon>
        <taxon>Actinomycetes</taxon>
        <taxon>Catenulisporales</taxon>
        <taxon>Catenulisporaceae</taxon>
        <taxon>Catenulispora</taxon>
    </lineage>
</organism>